<dbReference type="InterPro" id="IPR027417">
    <property type="entry name" value="P-loop_NTPase"/>
</dbReference>
<evidence type="ECO:0000313" key="6">
    <source>
        <dbReference type="Proteomes" id="UP000518887"/>
    </source>
</evidence>
<dbReference type="PROSITE" id="PS00211">
    <property type="entry name" value="ABC_TRANSPORTER_1"/>
    <property type="match status" value="1"/>
</dbReference>
<accession>A0A7W8G8X9</accession>
<protein>
    <submittedName>
        <fullName evidence="5">NitT/TauT family transport system ATP-binding protein</fullName>
    </submittedName>
</protein>
<dbReference type="SMART" id="SM00382">
    <property type="entry name" value="AAA"/>
    <property type="match status" value="1"/>
</dbReference>
<dbReference type="PANTHER" id="PTHR42788">
    <property type="entry name" value="TAURINE IMPORT ATP-BINDING PROTEIN-RELATED"/>
    <property type="match status" value="1"/>
</dbReference>
<dbReference type="Proteomes" id="UP000518887">
    <property type="component" value="Unassembled WGS sequence"/>
</dbReference>
<dbReference type="PROSITE" id="PS50893">
    <property type="entry name" value="ABC_TRANSPORTER_2"/>
    <property type="match status" value="1"/>
</dbReference>
<keyword evidence="2" id="KW-0547">Nucleotide-binding</keyword>
<evidence type="ECO:0000259" key="4">
    <source>
        <dbReference type="PROSITE" id="PS50893"/>
    </source>
</evidence>
<dbReference type="AlphaFoldDB" id="A0A7W8G8X9"/>
<feature type="domain" description="ABC transporter" evidence="4">
    <location>
        <begin position="18"/>
        <end position="257"/>
    </location>
</feature>
<dbReference type="Pfam" id="PF00005">
    <property type="entry name" value="ABC_tran"/>
    <property type="match status" value="1"/>
</dbReference>
<dbReference type="InterPro" id="IPR003593">
    <property type="entry name" value="AAA+_ATPase"/>
</dbReference>
<name>A0A7W8G8X9_9SPIR</name>
<dbReference type="InterPro" id="IPR017871">
    <property type="entry name" value="ABC_transporter-like_CS"/>
</dbReference>
<dbReference type="GO" id="GO:0016887">
    <property type="term" value="F:ATP hydrolysis activity"/>
    <property type="evidence" value="ECO:0007669"/>
    <property type="project" value="InterPro"/>
</dbReference>
<sequence>MTEYIVPFDSEKTDEVAIEIKNLGLVYESENSIYEALKDINLDIKKGEFICIVGQSGCGKSTLLSVLEGLNKATSGTVKINGRNISGPGVERAVVFQNYSLFPWMTARENVSFAVYETRKKKGEKISHKAADEIADDFLKKVELNRYEDKLPGELSGGMQQRVAIARAMACNPEILLMDEPFGALDAKIRENLQALLLKLWREDEKKKTVVFVTHDLNEAILLADKIVFMMPLRIHSVIDVDIPRPRVREAVYESPEYKRLSKKLNHLFYNEVTSFVNDNEVVI</sequence>
<dbReference type="PANTHER" id="PTHR42788:SF13">
    <property type="entry name" value="ALIPHATIC SULFONATES IMPORT ATP-BINDING PROTEIN SSUB"/>
    <property type="match status" value="1"/>
</dbReference>
<reference evidence="5 6" key="1">
    <citation type="submission" date="2020-08" db="EMBL/GenBank/DDBJ databases">
        <title>Genomic Encyclopedia of Type Strains, Phase IV (KMG-IV): sequencing the most valuable type-strain genomes for metagenomic binning, comparative biology and taxonomic classification.</title>
        <authorList>
            <person name="Goeker M."/>
        </authorList>
    </citation>
    <scope>NUCLEOTIDE SEQUENCE [LARGE SCALE GENOMIC DNA]</scope>
    <source>
        <strain evidence="5 6">DSM 103462</strain>
    </source>
</reference>
<keyword evidence="3 5" id="KW-0067">ATP-binding</keyword>
<organism evidence="5 6">
    <name type="scientific">Treponema ruminis</name>
    <dbReference type="NCBI Taxonomy" id="744515"/>
    <lineage>
        <taxon>Bacteria</taxon>
        <taxon>Pseudomonadati</taxon>
        <taxon>Spirochaetota</taxon>
        <taxon>Spirochaetia</taxon>
        <taxon>Spirochaetales</taxon>
        <taxon>Treponemataceae</taxon>
        <taxon>Treponema</taxon>
    </lineage>
</organism>
<keyword evidence="6" id="KW-1185">Reference proteome</keyword>
<evidence type="ECO:0000256" key="3">
    <source>
        <dbReference type="ARBA" id="ARBA00022840"/>
    </source>
</evidence>
<keyword evidence="1" id="KW-0813">Transport</keyword>
<dbReference type="SUPFAM" id="SSF52540">
    <property type="entry name" value="P-loop containing nucleoside triphosphate hydrolases"/>
    <property type="match status" value="1"/>
</dbReference>
<dbReference type="Gene3D" id="3.40.50.300">
    <property type="entry name" value="P-loop containing nucleotide triphosphate hydrolases"/>
    <property type="match status" value="1"/>
</dbReference>
<dbReference type="InterPro" id="IPR050166">
    <property type="entry name" value="ABC_transporter_ATP-bind"/>
</dbReference>
<evidence type="ECO:0000313" key="5">
    <source>
        <dbReference type="EMBL" id="MBB5225986.1"/>
    </source>
</evidence>
<comment type="caution">
    <text evidence="5">The sequence shown here is derived from an EMBL/GenBank/DDBJ whole genome shotgun (WGS) entry which is preliminary data.</text>
</comment>
<proteinExistence type="predicted"/>
<evidence type="ECO:0000256" key="2">
    <source>
        <dbReference type="ARBA" id="ARBA00022741"/>
    </source>
</evidence>
<dbReference type="GO" id="GO:0005524">
    <property type="term" value="F:ATP binding"/>
    <property type="evidence" value="ECO:0007669"/>
    <property type="project" value="UniProtKB-KW"/>
</dbReference>
<dbReference type="EMBL" id="JACHFQ010000004">
    <property type="protein sequence ID" value="MBB5225986.1"/>
    <property type="molecule type" value="Genomic_DNA"/>
</dbReference>
<dbReference type="RefSeq" id="WP_184658832.1">
    <property type="nucleotide sequence ID" value="NZ_CP031518.1"/>
</dbReference>
<dbReference type="InterPro" id="IPR003439">
    <property type="entry name" value="ABC_transporter-like_ATP-bd"/>
</dbReference>
<evidence type="ECO:0000256" key="1">
    <source>
        <dbReference type="ARBA" id="ARBA00022448"/>
    </source>
</evidence>
<dbReference type="CDD" id="cd03293">
    <property type="entry name" value="ABC_NrtD_SsuB_transporters"/>
    <property type="match status" value="1"/>
</dbReference>
<gene>
    <name evidence="5" type="ORF">HNP76_001354</name>
</gene>